<evidence type="ECO:0000313" key="1">
    <source>
        <dbReference type="EMBL" id="MBK4724480.1"/>
    </source>
</evidence>
<dbReference type="EMBL" id="JAEOXF010000002">
    <property type="protein sequence ID" value="MBK4724480.1"/>
    <property type="molecule type" value="Genomic_DNA"/>
</dbReference>
<keyword evidence="2" id="KW-1185">Reference proteome</keyword>
<evidence type="ECO:0000313" key="2">
    <source>
        <dbReference type="Proteomes" id="UP000633731"/>
    </source>
</evidence>
<comment type="caution">
    <text evidence="1">The sequence shown here is derived from an EMBL/GenBank/DDBJ whole genome shotgun (WGS) entry which is preliminary data.</text>
</comment>
<accession>A0ACC5RIG5</accession>
<reference evidence="1" key="1">
    <citation type="submission" date="2021-01" db="EMBL/GenBank/DDBJ databases">
        <title>Draft genome of Pantoea agglomerans Eh 335.</title>
        <authorList>
            <person name="Emsley S.A."/>
            <person name="Oline D.K."/>
            <person name="Saw J.H."/>
            <person name="Ushijima B."/>
            <person name="Videau P."/>
            <person name="Koyack M.J."/>
        </authorList>
    </citation>
    <scope>NUCLEOTIDE SEQUENCE</scope>
    <source>
        <strain evidence="1">Eh 335</strain>
    </source>
</reference>
<protein>
    <submittedName>
        <fullName evidence="1">Uncharacterized protein</fullName>
    </submittedName>
</protein>
<proteinExistence type="predicted"/>
<dbReference type="Proteomes" id="UP000633731">
    <property type="component" value="Unassembled WGS sequence"/>
</dbReference>
<name>A0ACC5RIG5_ENTAG</name>
<gene>
    <name evidence="1" type="ORF">JJL49_04450</name>
</gene>
<sequence>MDNKFYAKYFSYSALFYICIYLMFRFSGGELDDNILTYFLWVFVVNSVFFPFAVSLAEAISMKLTTHAYWNRGFDLICIIFSVPMGLVWLVIRMKKNTPKK</sequence>
<organism evidence="1 2">
    <name type="scientific">Enterobacter agglomerans</name>
    <name type="common">Erwinia herbicola</name>
    <name type="synonym">Pantoea agglomerans</name>
    <dbReference type="NCBI Taxonomy" id="549"/>
    <lineage>
        <taxon>Bacteria</taxon>
        <taxon>Pseudomonadati</taxon>
        <taxon>Pseudomonadota</taxon>
        <taxon>Gammaproteobacteria</taxon>
        <taxon>Enterobacterales</taxon>
        <taxon>Erwiniaceae</taxon>
        <taxon>Pantoea</taxon>
        <taxon>Pantoea agglomerans group</taxon>
    </lineage>
</organism>